<dbReference type="SUPFAM" id="SSF81383">
    <property type="entry name" value="F-box domain"/>
    <property type="match status" value="1"/>
</dbReference>
<evidence type="ECO:0000313" key="3">
    <source>
        <dbReference type="EMBL" id="AOW04813.1"/>
    </source>
</evidence>
<proteinExistence type="predicted"/>
<feature type="transmembrane region" description="Helical" evidence="1">
    <location>
        <begin position="241"/>
        <end position="261"/>
    </location>
</feature>
<dbReference type="KEGG" id="yli:2912043"/>
<evidence type="ECO:0000256" key="1">
    <source>
        <dbReference type="SAM" id="Phobius"/>
    </source>
</evidence>
<dbReference type="GeneID" id="2912043"/>
<feature type="domain" description="F-box" evidence="2">
    <location>
        <begin position="1"/>
        <end position="47"/>
    </location>
</feature>
<gene>
    <name evidence="3" type="ORF">YALI1_E02143g</name>
</gene>
<keyword evidence="1" id="KW-0472">Membrane</keyword>
<dbReference type="AlphaFoldDB" id="A0A1D8NGS6"/>
<dbReference type="PROSITE" id="PS50181">
    <property type="entry name" value="FBOX"/>
    <property type="match status" value="1"/>
</dbReference>
<keyword evidence="1" id="KW-0812">Transmembrane</keyword>
<dbReference type="Pfam" id="PF00646">
    <property type="entry name" value="F-box"/>
    <property type="match status" value="1"/>
</dbReference>
<sequence>MLHLLPPEVLENVLGNLETLNDLLALSHTCHFARSVVLHNDQRFKPHVQHLCQYMTPVSSWHSSLLRLPRNANNLGTPVDDTWTMSPAVFATEPTKDLLRLPHERLQTHFNRSPQQITHLFHDVRHRSLYGPIPDSQDTLFELRSGVGPVTRINMSTMSRSKAPPHSCLHHLDTKVAIIEKFPQLNRLNHMNKRVVTGSRQHLRNVTTEVLVIDNDGEAVPLATFTDTISCRGEPHGSLCLSVAVCGTYVACIVGYSLFLFTKRDDQLYLADSYKLDALYSPVSDSHNQECLLLQRSRSSGPGHDILFNISSKTVSVVEGGIYAISIDTNVWRFDDAFLQQCSVSPQEEMHWTSAEVMCG</sequence>
<evidence type="ECO:0000313" key="4">
    <source>
        <dbReference type="Proteomes" id="UP000182444"/>
    </source>
</evidence>
<dbReference type="VEuPathDB" id="FungiDB:YALI0_E01562g"/>
<dbReference type="VEuPathDB" id="FungiDB:YALI1_E02143g"/>
<accession>A0A1D8NGS6</accession>
<evidence type="ECO:0000259" key="2">
    <source>
        <dbReference type="PROSITE" id="PS50181"/>
    </source>
</evidence>
<dbReference type="EMBL" id="CP017557">
    <property type="protein sequence ID" value="AOW04813.1"/>
    <property type="molecule type" value="Genomic_DNA"/>
</dbReference>
<protein>
    <recommendedName>
        <fullName evidence="2">F-box domain-containing protein</fullName>
    </recommendedName>
</protein>
<keyword evidence="1" id="KW-1133">Transmembrane helix</keyword>
<dbReference type="InterPro" id="IPR036047">
    <property type="entry name" value="F-box-like_dom_sf"/>
</dbReference>
<dbReference type="InterPro" id="IPR001810">
    <property type="entry name" value="F-box_dom"/>
</dbReference>
<reference evidence="3 4" key="1">
    <citation type="journal article" date="2016" name="PLoS ONE">
        <title>Sequence Assembly of Yarrowia lipolytica Strain W29/CLIB89 Shows Transposable Element Diversity.</title>
        <authorList>
            <person name="Magnan C."/>
            <person name="Yu J."/>
            <person name="Chang I."/>
            <person name="Jahn E."/>
            <person name="Kanomata Y."/>
            <person name="Wu J."/>
            <person name="Zeller M."/>
            <person name="Oakes M."/>
            <person name="Baldi P."/>
            <person name="Sandmeyer S."/>
        </authorList>
    </citation>
    <scope>NUCLEOTIDE SEQUENCE [LARGE SCALE GENOMIC DNA]</scope>
    <source>
        <strain evidence="4">CLIB89(W29)</strain>
    </source>
</reference>
<dbReference type="Proteomes" id="UP000182444">
    <property type="component" value="Chromosome 1E"/>
</dbReference>
<organism evidence="3 4">
    <name type="scientific">Yarrowia lipolytica</name>
    <name type="common">Candida lipolytica</name>
    <dbReference type="NCBI Taxonomy" id="4952"/>
    <lineage>
        <taxon>Eukaryota</taxon>
        <taxon>Fungi</taxon>
        <taxon>Dikarya</taxon>
        <taxon>Ascomycota</taxon>
        <taxon>Saccharomycotina</taxon>
        <taxon>Dipodascomycetes</taxon>
        <taxon>Dipodascales</taxon>
        <taxon>Dipodascales incertae sedis</taxon>
        <taxon>Yarrowia</taxon>
    </lineage>
</organism>
<dbReference type="RefSeq" id="XP_503421.3">
    <property type="nucleotide sequence ID" value="XM_503421.3"/>
</dbReference>
<name>A0A1D8NGS6_YARLL</name>